<dbReference type="SUPFAM" id="SSF101386">
    <property type="entry name" value="all-alpha NTP pyrophosphatases"/>
    <property type="match status" value="1"/>
</dbReference>
<reference evidence="1" key="1">
    <citation type="journal article" date="2021" name="Proc. Natl. Acad. Sci. U.S.A.">
        <title>A Catalog of Tens of Thousands of Viruses from Human Metagenomes Reveals Hidden Associations with Chronic Diseases.</title>
        <authorList>
            <person name="Tisza M.J."/>
            <person name="Buck C.B."/>
        </authorList>
    </citation>
    <scope>NUCLEOTIDE SEQUENCE</scope>
    <source>
        <strain evidence="1">CtkfK18</strain>
    </source>
</reference>
<sequence length="908" mass="106302">MENKIKLIEIIDRPLELVENIVKDIRSTNGEKYKHLFNSMLNVAINELHPNLDEETRFCVENYTGLRPEIQIFSKKILELSNIKLLKYLSLSGDGGLEFADEVNFEVEIEEKYKFTINEVFDISNDIMSTIKDSEKRHLKFIYMVIMIFIRSEYVKKTRGLGSSAMTTIEIPEEKIAKYDKPYAAIAAVWIYKMGMIKGRTYDFDIIRKFPSIIWEAKIKNQVLEVVNNIDNHKIIIGMSDDFNSDKCLCLSLNPINSINGASALNSFKDPIYIDMQYIAEELEKAFNEQLIKYKRIDKSVVDKPVSYNRLKETLENAIKLDKFSKMEIDFIWPLLSFALRDLYKPVKWVNLLDTYGSEFIYYHKYKCRMYVKNLHKALHNESIDHAYDIIEKMNHSIITNGSDYYYKNINKFLVDVALVTLEIDLDVNNIPRQPSKDNYKTLEFIKETYGHLIDQKIKDIVLINHDLTNLYVFNILKHDGKWNLNIKGNTAEEINKELNNSSINLVQALICNITLAITNLLEFQSRKTLFKVLVHAVRYINKYTNLYHLYEPIESDFAKVIYVVNKIELKNNSLLQFTTKKGIPNDSFNKVNSIINSYKFNIDDSTLKSYEALRAFKGRYADMGELYQVIKDILFIYICLVFSDYSNYDKNKLLGGLIINGCSTKWKNNDSLTVPVIDKICNDESSNDIAMRFTPMSEGGAQVRDAELRKLGHNPDTIPFIVRYKEDLTSDMLTYNNIHNYMNEIRGNKHINNTDNIEKHEITHGEEYTVLSKVSDANSTLDKIRDLLGHSSMDKLEDMWVKQICFDDMTFNRNNTDRKSTRRDRYLALMVELGEILKEDECYKYWKNTKHTLDNAEYKERAKEEFADLLHFVMSIGIDIYDKGVDEMYEYYVRKHKINIERQTKNY</sequence>
<dbReference type="EMBL" id="BK016265">
    <property type="protein sequence ID" value="DAG05777.1"/>
    <property type="molecule type" value="Genomic_DNA"/>
</dbReference>
<protein>
    <submittedName>
        <fullName evidence="1">NTP-PPase-like protein</fullName>
    </submittedName>
</protein>
<dbReference type="Gene3D" id="1.10.4010.10">
    <property type="entry name" value="Type II deoxyuridine triphosphatase"/>
    <property type="match status" value="1"/>
</dbReference>
<name>A0A8S5VG69_9CAUD</name>
<proteinExistence type="predicted"/>
<dbReference type="CDD" id="cd11527">
    <property type="entry name" value="NTP-PPase_dUTPase"/>
    <property type="match status" value="1"/>
</dbReference>
<organism evidence="1">
    <name type="scientific">Myoviridae sp. ctkfK18</name>
    <dbReference type="NCBI Taxonomy" id="2825165"/>
    <lineage>
        <taxon>Viruses</taxon>
        <taxon>Duplodnaviria</taxon>
        <taxon>Heunggongvirae</taxon>
        <taxon>Uroviricota</taxon>
        <taxon>Caudoviricetes</taxon>
    </lineage>
</organism>
<dbReference type="InterPro" id="IPR014871">
    <property type="entry name" value="dUTPase/dCTP_pyrophosphatase"/>
</dbReference>
<dbReference type="Pfam" id="PF08761">
    <property type="entry name" value="dUTPase_2"/>
    <property type="match status" value="1"/>
</dbReference>
<accession>A0A8S5VG69</accession>
<evidence type="ECO:0000313" key="1">
    <source>
        <dbReference type="EMBL" id="DAG05777.1"/>
    </source>
</evidence>